<keyword evidence="5" id="KW-0663">Pyridoxal phosphate</keyword>
<dbReference type="Pfam" id="PF00266">
    <property type="entry name" value="Aminotran_5"/>
    <property type="match status" value="1"/>
</dbReference>
<dbReference type="SUPFAM" id="SSF53383">
    <property type="entry name" value="PLP-dependent transferases"/>
    <property type="match status" value="1"/>
</dbReference>
<accession>A0A653ETV2</accession>
<keyword evidence="7" id="KW-0411">Iron-sulfur</keyword>
<evidence type="ECO:0000256" key="1">
    <source>
        <dbReference type="ARBA" id="ARBA00001933"/>
    </source>
</evidence>
<dbReference type="InterPro" id="IPR015421">
    <property type="entry name" value="PyrdxlP-dep_Trfase_major"/>
</dbReference>
<dbReference type="PANTHER" id="PTHR11601">
    <property type="entry name" value="CYSTEINE DESULFURYLASE FAMILY MEMBER"/>
    <property type="match status" value="1"/>
</dbReference>
<evidence type="ECO:0000313" key="10">
    <source>
        <dbReference type="EMBL" id="VTP00768.1"/>
    </source>
</evidence>
<dbReference type="EMBL" id="LR589293">
    <property type="protein sequence ID" value="VTP00768.1"/>
    <property type="molecule type" value="Genomic_DNA"/>
</dbReference>
<evidence type="ECO:0000256" key="5">
    <source>
        <dbReference type="ARBA" id="ARBA00022898"/>
    </source>
</evidence>
<evidence type="ECO:0000256" key="8">
    <source>
        <dbReference type="ARBA" id="ARBA00050776"/>
    </source>
</evidence>
<dbReference type="InterPro" id="IPR000192">
    <property type="entry name" value="Aminotrans_V_dom"/>
</dbReference>
<gene>
    <name evidence="10" type="primary">iscS_2</name>
    <name evidence="10" type="ORF">BIN_B_02587</name>
</gene>
<dbReference type="InterPro" id="IPR016454">
    <property type="entry name" value="Cysteine_dSase"/>
</dbReference>
<evidence type="ECO:0000256" key="6">
    <source>
        <dbReference type="ARBA" id="ARBA00023004"/>
    </source>
</evidence>
<comment type="similarity">
    <text evidence="2">Belongs to the class-V pyridoxal-phosphate-dependent aminotransferase family. NifS/IscS subfamily.</text>
</comment>
<dbReference type="Gene3D" id="1.10.260.50">
    <property type="match status" value="1"/>
</dbReference>
<name>A0A653ETV2_MYCKA</name>
<evidence type="ECO:0000259" key="9">
    <source>
        <dbReference type="Pfam" id="PF00266"/>
    </source>
</evidence>
<comment type="catalytic activity">
    <reaction evidence="8">
        <text>(sulfur carrier)-H + L-cysteine = (sulfur carrier)-SH + L-alanine</text>
        <dbReference type="Rhea" id="RHEA:43892"/>
        <dbReference type="Rhea" id="RHEA-COMP:14737"/>
        <dbReference type="Rhea" id="RHEA-COMP:14739"/>
        <dbReference type="ChEBI" id="CHEBI:29917"/>
        <dbReference type="ChEBI" id="CHEBI:35235"/>
        <dbReference type="ChEBI" id="CHEBI:57972"/>
        <dbReference type="ChEBI" id="CHEBI:64428"/>
        <dbReference type="EC" id="2.8.1.7"/>
    </reaction>
</comment>
<evidence type="ECO:0000256" key="4">
    <source>
        <dbReference type="ARBA" id="ARBA00022723"/>
    </source>
</evidence>
<protein>
    <submittedName>
        <fullName evidence="10">Cysteine desulfurase</fullName>
    </submittedName>
</protein>
<feature type="domain" description="Aminotransferase class V" evidence="9">
    <location>
        <begin position="29"/>
        <end position="385"/>
    </location>
</feature>
<dbReference type="Gene3D" id="3.40.640.10">
    <property type="entry name" value="Type I PLP-dependent aspartate aminotransferase-like (Major domain)"/>
    <property type="match status" value="1"/>
</dbReference>
<evidence type="ECO:0000256" key="7">
    <source>
        <dbReference type="ARBA" id="ARBA00023014"/>
    </source>
</evidence>
<dbReference type="Gene3D" id="3.90.1150.10">
    <property type="entry name" value="Aspartate Aminotransferase, domain 1"/>
    <property type="match status" value="1"/>
</dbReference>
<dbReference type="PIRSF" id="PIRSF005572">
    <property type="entry name" value="NifS"/>
    <property type="match status" value="1"/>
</dbReference>
<comment type="cofactor">
    <cofactor evidence="1">
        <name>pyridoxal 5'-phosphate</name>
        <dbReference type="ChEBI" id="CHEBI:597326"/>
    </cofactor>
</comment>
<dbReference type="InterPro" id="IPR015424">
    <property type="entry name" value="PyrdxlP-dep_Trfase"/>
</dbReference>
<dbReference type="PANTHER" id="PTHR11601:SF34">
    <property type="entry name" value="CYSTEINE DESULFURASE"/>
    <property type="match status" value="1"/>
</dbReference>
<dbReference type="GO" id="GO:0031071">
    <property type="term" value="F:cysteine desulfurase activity"/>
    <property type="evidence" value="ECO:0007669"/>
    <property type="project" value="UniProtKB-EC"/>
</dbReference>
<keyword evidence="6" id="KW-0408">Iron</keyword>
<keyword evidence="3" id="KW-0808">Transferase</keyword>
<organism evidence="10">
    <name type="scientific">Mycobacterium kansasii</name>
    <dbReference type="NCBI Taxonomy" id="1768"/>
    <lineage>
        <taxon>Bacteria</taxon>
        <taxon>Bacillati</taxon>
        <taxon>Actinomycetota</taxon>
        <taxon>Actinomycetes</taxon>
        <taxon>Mycobacteriales</taxon>
        <taxon>Mycobacteriaceae</taxon>
        <taxon>Mycobacterium</taxon>
    </lineage>
</organism>
<keyword evidence="4" id="KW-0479">Metal-binding</keyword>
<dbReference type="InterPro" id="IPR015422">
    <property type="entry name" value="PyrdxlP-dep_Trfase_small"/>
</dbReference>
<evidence type="ECO:0000256" key="3">
    <source>
        <dbReference type="ARBA" id="ARBA00022679"/>
    </source>
</evidence>
<dbReference type="GO" id="GO:0046872">
    <property type="term" value="F:metal ion binding"/>
    <property type="evidence" value="ECO:0007669"/>
    <property type="project" value="UniProtKB-KW"/>
</dbReference>
<sequence>MAPVSPVDGRAAVSVSPIHPGTDGVDGLYLDYAATAPLHPAAARAVHAGQQLLGNPSSGHAAGRAAADALRDARRSIARLLGVTPREVVLTSGGSEANALALWGTFAAHGFTGHLVTTSIEHSAVLENARALEKLDVAVTIVDPGPGGHVEAAAVAAAMRPDTVLVSVMHANNETGAIQPVHEIAALAAHAGVAFHMDAVHTAGKLSLDAVGASLISVSAHKFGGPRGVGALAVRNGHPLVPMVRGGPQENRLRAGTENVAGAMGMAAAVEVCLRRRSMGHRLGIRERREQLILGLAGTGGVHVNSTEPVLEETISVRFDGVRADTLADSLDMQGIYVSTGSACHAGHDAVSHVLTAMGLTERAARSTVRFSLGPEVTPDDIDRVVSVTTQAVQRLRGIAGTTGARQ</sequence>
<evidence type="ECO:0000256" key="2">
    <source>
        <dbReference type="ARBA" id="ARBA00006490"/>
    </source>
</evidence>
<reference evidence="10" key="1">
    <citation type="submission" date="2019-05" db="EMBL/GenBank/DDBJ databases">
        <authorList>
            <person name="Naeem R."/>
            <person name="Antony C."/>
            <person name="Guan Q."/>
        </authorList>
    </citation>
    <scope>NUCLEOTIDE SEQUENCE</scope>
    <source>
        <strain evidence="10">3</strain>
    </source>
</reference>
<proteinExistence type="inferred from homology"/>
<dbReference type="AlphaFoldDB" id="A0A653ETV2"/>
<dbReference type="GO" id="GO:0051536">
    <property type="term" value="F:iron-sulfur cluster binding"/>
    <property type="evidence" value="ECO:0007669"/>
    <property type="project" value="UniProtKB-KW"/>
</dbReference>